<gene>
    <name evidence="2" type="ORF">CC78DRAFT_241590</name>
</gene>
<comment type="caution">
    <text evidence="2">The sequence shown here is derived from an EMBL/GenBank/DDBJ whole genome shotgun (WGS) entry which is preliminary data.</text>
</comment>
<feature type="region of interest" description="Disordered" evidence="1">
    <location>
        <begin position="61"/>
        <end position="81"/>
    </location>
</feature>
<keyword evidence="3" id="KW-1185">Reference proteome</keyword>
<evidence type="ECO:0000313" key="2">
    <source>
        <dbReference type="EMBL" id="KAF2269853.1"/>
    </source>
</evidence>
<feature type="region of interest" description="Disordered" evidence="1">
    <location>
        <begin position="1"/>
        <end position="42"/>
    </location>
</feature>
<protein>
    <submittedName>
        <fullName evidence="2">Uncharacterized protein</fullName>
    </submittedName>
</protein>
<proteinExistence type="predicted"/>
<accession>A0A9P4NAY3</accession>
<evidence type="ECO:0000256" key="1">
    <source>
        <dbReference type="SAM" id="MobiDB-lite"/>
    </source>
</evidence>
<feature type="compositionally biased region" description="Polar residues" evidence="1">
    <location>
        <begin position="1"/>
        <end position="14"/>
    </location>
</feature>
<reference evidence="3" key="1">
    <citation type="journal article" date="2020" name="Stud. Mycol.">
        <title>101 Dothideomycetes genomes: A test case for predicting lifestyles and emergence of pathogens.</title>
        <authorList>
            <person name="Haridas S."/>
            <person name="Albert R."/>
            <person name="Binder M."/>
            <person name="Bloem J."/>
            <person name="LaButti K."/>
            <person name="Salamov A."/>
            <person name="Andreopoulos B."/>
            <person name="Baker S."/>
            <person name="Barry K."/>
            <person name="Bills G."/>
            <person name="Bluhm B."/>
            <person name="Cannon C."/>
            <person name="Castanera R."/>
            <person name="Culley D."/>
            <person name="Daum C."/>
            <person name="Ezra D."/>
            <person name="Gonzalez J."/>
            <person name="Henrissat B."/>
            <person name="Kuo A."/>
            <person name="Liang C."/>
            <person name="Lipzen A."/>
            <person name="Lutzoni F."/>
            <person name="Magnuson J."/>
            <person name="Mondo S."/>
            <person name="Nolan M."/>
            <person name="Ohm R."/>
            <person name="Pangilinan J."/>
            <person name="Park H.-J."/>
            <person name="Ramirez L."/>
            <person name="Alfaro M."/>
            <person name="Sun H."/>
            <person name="Tritt A."/>
            <person name="Yoshinaga Y."/>
            <person name="Zwiers L.-H."/>
            <person name="Turgeon B."/>
            <person name="Goodwin S."/>
            <person name="Spatafora J."/>
            <person name="Crous P."/>
            <person name="Grigoriev I."/>
        </authorList>
    </citation>
    <scope>NUCLEOTIDE SEQUENCE [LARGE SCALE GENOMIC DNA]</scope>
    <source>
        <strain evidence="3">CBS 304.66</strain>
    </source>
</reference>
<dbReference type="Proteomes" id="UP000800093">
    <property type="component" value="Unassembled WGS sequence"/>
</dbReference>
<dbReference type="AlphaFoldDB" id="A0A9P4NAY3"/>
<dbReference type="EMBL" id="ML986581">
    <property type="protein sequence ID" value="KAF2269853.1"/>
    <property type="molecule type" value="Genomic_DNA"/>
</dbReference>
<sequence length="81" mass="9369">MARSSYPVTNSTKISRLPSPPNTSHHPRPEIPPSAKLQAPQPTPRQFIFALFQHKSFLYRQGFPSSSDHSVPKLWSRFRRR</sequence>
<evidence type="ECO:0000313" key="3">
    <source>
        <dbReference type="Proteomes" id="UP000800093"/>
    </source>
</evidence>
<organism evidence="2 3">
    <name type="scientific">Lojkania enalia</name>
    <dbReference type="NCBI Taxonomy" id="147567"/>
    <lineage>
        <taxon>Eukaryota</taxon>
        <taxon>Fungi</taxon>
        <taxon>Dikarya</taxon>
        <taxon>Ascomycota</taxon>
        <taxon>Pezizomycotina</taxon>
        <taxon>Dothideomycetes</taxon>
        <taxon>Pleosporomycetidae</taxon>
        <taxon>Pleosporales</taxon>
        <taxon>Pleosporales incertae sedis</taxon>
        <taxon>Lojkania</taxon>
    </lineage>
</organism>
<name>A0A9P4NAY3_9PLEO</name>